<dbReference type="EMBL" id="RCMI01000721">
    <property type="protein sequence ID" value="KAG2899723.1"/>
    <property type="molecule type" value="Genomic_DNA"/>
</dbReference>
<dbReference type="Proteomes" id="UP000736787">
    <property type="component" value="Unassembled WGS sequence"/>
</dbReference>
<sequence length="45" mass="4902">MSIPRAGNTMQRTAAYLYWVASGEMAAPPKRVVALRAIKLSHDTA</sequence>
<evidence type="ECO:0000313" key="1">
    <source>
        <dbReference type="EMBL" id="KAG2899723.1"/>
    </source>
</evidence>
<evidence type="ECO:0000313" key="2">
    <source>
        <dbReference type="EMBL" id="KAG2914097.1"/>
    </source>
</evidence>
<dbReference type="Proteomes" id="UP000774804">
    <property type="component" value="Unassembled WGS sequence"/>
</dbReference>
<name>A0A8T1BC82_9STRA</name>
<reference evidence="1" key="1">
    <citation type="submission" date="2018-10" db="EMBL/GenBank/DDBJ databases">
        <title>Effector identification in a new, highly contiguous assembly of the strawberry crown rot pathogen Phytophthora cactorum.</title>
        <authorList>
            <person name="Armitage A.D."/>
            <person name="Nellist C.F."/>
            <person name="Bates H."/>
            <person name="Vickerstaff R.J."/>
            <person name="Harrison R.J."/>
        </authorList>
    </citation>
    <scope>NUCLEOTIDE SEQUENCE</scope>
    <source>
        <strain evidence="1">4032</strain>
        <strain evidence="2">4040</strain>
    </source>
</reference>
<evidence type="ECO:0000313" key="3">
    <source>
        <dbReference type="Proteomes" id="UP000774804"/>
    </source>
</evidence>
<proteinExistence type="predicted"/>
<dbReference type="EMBL" id="RCMK01000744">
    <property type="protein sequence ID" value="KAG2914097.1"/>
    <property type="molecule type" value="Genomic_DNA"/>
</dbReference>
<comment type="caution">
    <text evidence="1">The sequence shown here is derived from an EMBL/GenBank/DDBJ whole genome shotgun (WGS) entry which is preliminary data.</text>
</comment>
<protein>
    <submittedName>
        <fullName evidence="1">Uncharacterized protein</fullName>
    </submittedName>
</protein>
<dbReference type="AlphaFoldDB" id="A0A8T1BC82"/>
<organism evidence="1 3">
    <name type="scientific">Phytophthora cactorum</name>
    <dbReference type="NCBI Taxonomy" id="29920"/>
    <lineage>
        <taxon>Eukaryota</taxon>
        <taxon>Sar</taxon>
        <taxon>Stramenopiles</taxon>
        <taxon>Oomycota</taxon>
        <taxon>Peronosporomycetes</taxon>
        <taxon>Peronosporales</taxon>
        <taxon>Peronosporaceae</taxon>
        <taxon>Phytophthora</taxon>
    </lineage>
</organism>
<accession>A0A8T1BC82</accession>
<gene>
    <name evidence="1" type="ORF">PC115_g16455</name>
    <name evidence="2" type="ORF">PC117_g18435</name>
</gene>